<dbReference type="AlphaFoldDB" id="A0A368TQD9"/>
<dbReference type="Proteomes" id="UP000253204">
    <property type="component" value="Unassembled WGS sequence"/>
</dbReference>
<comment type="caution">
    <text evidence="5">The sequence shown here is derived from an EMBL/GenBank/DDBJ whole genome shotgun (WGS) entry which is preliminary data.</text>
</comment>
<dbReference type="RefSeq" id="WP_114488334.1">
    <property type="nucleotide sequence ID" value="NZ_QPIJ01000065.1"/>
</dbReference>
<dbReference type="Gene3D" id="3.40.1350.10">
    <property type="match status" value="1"/>
</dbReference>
<evidence type="ECO:0000256" key="1">
    <source>
        <dbReference type="ARBA" id="ARBA00001946"/>
    </source>
</evidence>
<keyword evidence="2" id="KW-0540">Nuclease</keyword>
<dbReference type="InterPro" id="IPR014883">
    <property type="entry name" value="VRR_NUC"/>
</dbReference>
<gene>
    <name evidence="5" type="ORF">DU506_18435</name>
</gene>
<feature type="domain" description="VRR-NUC" evidence="4">
    <location>
        <begin position="2"/>
        <end position="91"/>
    </location>
</feature>
<name>A0A368TQD9_9GAMM</name>
<evidence type="ECO:0000256" key="2">
    <source>
        <dbReference type="ARBA" id="ARBA00022722"/>
    </source>
</evidence>
<dbReference type="InterPro" id="IPR011856">
    <property type="entry name" value="tRNA_endonuc-like_dom_sf"/>
</dbReference>
<proteinExistence type="predicted"/>
<dbReference type="GO" id="GO:0003676">
    <property type="term" value="F:nucleic acid binding"/>
    <property type="evidence" value="ECO:0007669"/>
    <property type="project" value="InterPro"/>
</dbReference>
<accession>A0A368TQD9</accession>
<dbReference type="SMART" id="SM00990">
    <property type="entry name" value="VRR_NUC"/>
    <property type="match status" value="1"/>
</dbReference>
<reference evidence="5 6" key="1">
    <citation type="submission" date="2018-07" db="EMBL/GenBank/DDBJ databases">
        <title>Halomonas rutogse sp. nov., isolated from Lake TangqianCo on Tibetan Plateau.</title>
        <authorList>
            <person name="Lu H."/>
            <person name="Xing P."/>
            <person name="Wu Q."/>
        </authorList>
    </citation>
    <scope>NUCLEOTIDE SEQUENCE [LARGE SCALE GENOMIC DNA]</scope>
    <source>
        <strain evidence="5 6">TQ8S</strain>
    </source>
</reference>
<dbReference type="OrthoDB" id="6706702at2"/>
<evidence type="ECO:0000259" key="4">
    <source>
        <dbReference type="SMART" id="SM00990"/>
    </source>
</evidence>
<dbReference type="EMBL" id="QPIJ01000065">
    <property type="protein sequence ID" value="RCV86447.1"/>
    <property type="molecule type" value="Genomic_DNA"/>
</dbReference>
<sequence length="91" mass="10288">MTRESTIERADKEATTALGGLSLKFVSPGRANVPDRIKLFPVPPEHQEIVARYFRFAEYKAPNKKPRPGQVREHDRLRAMGFAVDVIDQAP</sequence>
<protein>
    <submittedName>
        <fullName evidence="5">VRR-NUC domain-containing protein</fullName>
    </submittedName>
</protein>
<keyword evidence="6" id="KW-1185">Reference proteome</keyword>
<organism evidence="5 6">
    <name type="scientific">Vreelandella rituensis</name>
    <dbReference type="NCBI Taxonomy" id="2282306"/>
    <lineage>
        <taxon>Bacteria</taxon>
        <taxon>Pseudomonadati</taxon>
        <taxon>Pseudomonadota</taxon>
        <taxon>Gammaproteobacteria</taxon>
        <taxon>Oceanospirillales</taxon>
        <taxon>Halomonadaceae</taxon>
        <taxon>Vreelandella</taxon>
    </lineage>
</organism>
<evidence type="ECO:0000313" key="6">
    <source>
        <dbReference type="Proteomes" id="UP000253204"/>
    </source>
</evidence>
<evidence type="ECO:0000313" key="5">
    <source>
        <dbReference type="EMBL" id="RCV86447.1"/>
    </source>
</evidence>
<dbReference type="GO" id="GO:0016788">
    <property type="term" value="F:hydrolase activity, acting on ester bonds"/>
    <property type="evidence" value="ECO:0007669"/>
    <property type="project" value="InterPro"/>
</dbReference>
<comment type="cofactor">
    <cofactor evidence="1">
        <name>Mg(2+)</name>
        <dbReference type="ChEBI" id="CHEBI:18420"/>
    </cofactor>
</comment>
<dbReference type="GO" id="GO:0004518">
    <property type="term" value="F:nuclease activity"/>
    <property type="evidence" value="ECO:0007669"/>
    <property type="project" value="UniProtKB-KW"/>
</dbReference>
<evidence type="ECO:0000256" key="3">
    <source>
        <dbReference type="ARBA" id="ARBA00022801"/>
    </source>
</evidence>
<keyword evidence="3" id="KW-0378">Hydrolase</keyword>